<dbReference type="GO" id="GO:0035539">
    <property type="term" value="F:8-oxo-7,8-dihydrodeoxyguanosine triphosphate pyrophosphatase activity"/>
    <property type="evidence" value="ECO:0007669"/>
    <property type="project" value="UniProtKB-EC"/>
</dbReference>
<evidence type="ECO:0000256" key="8">
    <source>
        <dbReference type="ARBA" id="ARBA00022842"/>
    </source>
</evidence>
<dbReference type="EMBL" id="CP035108">
    <property type="protein sequence ID" value="QAR32335.1"/>
    <property type="molecule type" value="Genomic_DNA"/>
</dbReference>
<keyword evidence="6" id="KW-0227">DNA damage</keyword>
<dbReference type="InterPro" id="IPR047127">
    <property type="entry name" value="MutT-like"/>
</dbReference>
<comment type="catalytic activity">
    <reaction evidence="11">
        <text>8-oxo-GTP + H2O = 8-oxo-GMP + diphosphate + H(+)</text>
        <dbReference type="Rhea" id="RHEA:67616"/>
        <dbReference type="ChEBI" id="CHEBI:15377"/>
        <dbReference type="ChEBI" id="CHEBI:15378"/>
        <dbReference type="ChEBI" id="CHEBI:33019"/>
        <dbReference type="ChEBI" id="CHEBI:143553"/>
        <dbReference type="ChEBI" id="CHEBI:145694"/>
    </reaction>
</comment>
<evidence type="ECO:0000256" key="1">
    <source>
        <dbReference type="ARBA" id="ARBA00001946"/>
    </source>
</evidence>
<comment type="catalytic activity">
    <reaction evidence="10">
        <text>8-oxo-dGTP + H2O = 8-oxo-dGMP + diphosphate + H(+)</text>
        <dbReference type="Rhea" id="RHEA:31575"/>
        <dbReference type="ChEBI" id="CHEBI:15377"/>
        <dbReference type="ChEBI" id="CHEBI:15378"/>
        <dbReference type="ChEBI" id="CHEBI:33019"/>
        <dbReference type="ChEBI" id="CHEBI:63224"/>
        <dbReference type="ChEBI" id="CHEBI:77896"/>
        <dbReference type="EC" id="3.6.1.55"/>
    </reaction>
</comment>
<organism evidence="18 19">
    <name type="scientific">Geovibrio thiophilus</name>
    <dbReference type="NCBI Taxonomy" id="139438"/>
    <lineage>
        <taxon>Bacteria</taxon>
        <taxon>Pseudomonadati</taxon>
        <taxon>Deferribacterota</taxon>
        <taxon>Deferribacteres</taxon>
        <taxon>Deferribacterales</taxon>
        <taxon>Geovibrionaceae</taxon>
        <taxon>Geovibrio</taxon>
    </lineage>
</organism>
<dbReference type="SUPFAM" id="SSF55811">
    <property type="entry name" value="Nudix"/>
    <property type="match status" value="1"/>
</dbReference>
<dbReference type="GO" id="GO:0006281">
    <property type="term" value="P:DNA repair"/>
    <property type="evidence" value="ECO:0007669"/>
    <property type="project" value="UniProtKB-KW"/>
</dbReference>
<dbReference type="EC" id="3.6.1.55" evidence="12"/>
<dbReference type="Pfam" id="PF14815">
    <property type="entry name" value="NUDIX_4"/>
    <property type="match status" value="1"/>
</dbReference>
<evidence type="ECO:0000256" key="6">
    <source>
        <dbReference type="ARBA" id="ARBA00022763"/>
    </source>
</evidence>
<gene>
    <name evidence="18" type="ORF">EP073_02660</name>
</gene>
<dbReference type="InterPro" id="IPR000086">
    <property type="entry name" value="NUDIX_hydrolase_dom"/>
</dbReference>
<evidence type="ECO:0000256" key="13">
    <source>
        <dbReference type="ARBA" id="ARBA00040794"/>
    </source>
</evidence>
<evidence type="ECO:0000256" key="11">
    <source>
        <dbReference type="ARBA" id="ARBA00036904"/>
    </source>
</evidence>
<evidence type="ECO:0000256" key="4">
    <source>
        <dbReference type="ARBA" id="ARBA00022705"/>
    </source>
</evidence>
<evidence type="ECO:0000313" key="18">
    <source>
        <dbReference type="EMBL" id="QAR32335.1"/>
    </source>
</evidence>
<keyword evidence="4" id="KW-0235">DNA replication</keyword>
<keyword evidence="7 18" id="KW-0378">Hydrolase</keyword>
<evidence type="ECO:0000256" key="7">
    <source>
        <dbReference type="ARBA" id="ARBA00022801"/>
    </source>
</evidence>
<dbReference type="PROSITE" id="PS51462">
    <property type="entry name" value="NUDIX"/>
    <property type="match status" value="1"/>
</dbReference>
<dbReference type="GO" id="GO:0006260">
    <property type="term" value="P:DNA replication"/>
    <property type="evidence" value="ECO:0007669"/>
    <property type="project" value="UniProtKB-KW"/>
</dbReference>
<comment type="similarity">
    <text evidence="2">Belongs to the Nudix hydrolase family.</text>
</comment>
<evidence type="ECO:0000259" key="17">
    <source>
        <dbReference type="PROSITE" id="PS51462"/>
    </source>
</evidence>
<dbReference type="InterPro" id="IPR029119">
    <property type="entry name" value="MutY_C"/>
</dbReference>
<dbReference type="CDD" id="cd03425">
    <property type="entry name" value="NUDIX_MutT_NudA_like"/>
    <property type="match status" value="1"/>
</dbReference>
<evidence type="ECO:0000256" key="15">
    <source>
        <dbReference type="ARBA" id="ARBA00041979"/>
    </source>
</evidence>
<dbReference type="PROSITE" id="PS00893">
    <property type="entry name" value="NUDIX_BOX"/>
    <property type="match status" value="1"/>
</dbReference>
<dbReference type="GO" id="GO:0044716">
    <property type="term" value="F:8-oxo-GDP phosphatase activity"/>
    <property type="evidence" value="ECO:0007669"/>
    <property type="project" value="TreeGrafter"/>
</dbReference>
<dbReference type="GO" id="GO:0046872">
    <property type="term" value="F:metal ion binding"/>
    <property type="evidence" value="ECO:0007669"/>
    <property type="project" value="UniProtKB-KW"/>
</dbReference>
<dbReference type="AlphaFoldDB" id="A0A3R5Y5Q6"/>
<dbReference type="KEGG" id="gtl:EP073_02660"/>
<keyword evidence="3" id="KW-0515">Mutator protein</keyword>
<evidence type="ECO:0000256" key="2">
    <source>
        <dbReference type="ARBA" id="ARBA00005582"/>
    </source>
</evidence>
<evidence type="ECO:0000256" key="10">
    <source>
        <dbReference type="ARBA" id="ARBA00035861"/>
    </source>
</evidence>
<sequence>MTDVAAAVIFKDNKVFLARRGAAQRLGGFWEFPGGKIEQGESGAEAIIREIKEELGINVQVGGLIGQCVHHYDTWSIRLIVYECDWISGRLVPRVHDDTAWVGADELASYSLAPADVHFVEPVRAIMLSRA</sequence>
<dbReference type="InterPro" id="IPR020476">
    <property type="entry name" value="Nudix_hydrolase"/>
</dbReference>
<proteinExistence type="inferred from homology"/>
<dbReference type="GO" id="GO:0044715">
    <property type="term" value="F:8-oxo-dGDP phosphatase activity"/>
    <property type="evidence" value="ECO:0007669"/>
    <property type="project" value="TreeGrafter"/>
</dbReference>
<evidence type="ECO:0000256" key="12">
    <source>
        <dbReference type="ARBA" id="ARBA00038905"/>
    </source>
</evidence>
<reference evidence="18 19" key="1">
    <citation type="submission" date="2019-01" db="EMBL/GenBank/DDBJ databases">
        <title>Geovibrio thiophilus DSM 11263, complete genome.</title>
        <authorList>
            <person name="Spring S."/>
            <person name="Bunk B."/>
            <person name="Sproer C."/>
        </authorList>
    </citation>
    <scope>NUCLEOTIDE SEQUENCE [LARGE SCALE GENOMIC DNA]</scope>
    <source>
        <strain evidence="18 19">DSM 11263</strain>
    </source>
</reference>
<keyword evidence="9" id="KW-0234">DNA repair</keyword>
<protein>
    <recommendedName>
        <fullName evidence="13">8-oxo-dGTP diphosphatase</fullName>
        <ecNumber evidence="12">3.6.1.55</ecNumber>
    </recommendedName>
    <alternativeName>
        <fullName evidence="16">7,8-dihydro-8-oxoguanine-triphosphatase</fullName>
    </alternativeName>
    <alternativeName>
        <fullName evidence="15">Mutator protein MutT</fullName>
    </alternativeName>
    <alternativeName>
        <fullName evidence="14">dGTP pyrophosphohydrolase</fullName>
    </alternativeName>
</protein>
<keyword evidence="5" id="KW-0479">Metal-binding</keyword>
<name>A0A3R5Y5Q6_9BACT</name>
<dbReference type="InterPro" id="IPR020084">
    <property type="entry name" value="NUDIX_hydrolase_CS"/>
</dbReference>
<dbReference type="PANTHER" id="PTHR47707">
    <property type="entry name" value="8-OXO-DGTP DIPHOSPHATASE"/>
    <property type="match status" value="1"/>
</dbReference>
<dbReference type="GO" id="GO:0008413">
    <property type="term" value="F:8-oxo-7,8-dihydroguanosine triphosphate pyrophosphatase activity"/>
    <property type="evidence" value="ECO:0007669"/>
    <property type="project" value="TreeGrafter"/>
</dbReference>
<evidence type="ECO:0000256" key="5">
    <source>
        <dbReference type="ARBA" id="ARBA00022723"/>
    </source>
</evidence>
<dbReference type="Gene3D" id="3.90.79.10">
    <property type="entry name" value="Nucleoside Triphosphate Pyrophosphohydrolase"/>
    <property type="match status" value="1"/>
</dbReference>
<evidence type="ECO:0000256" key="16">
    <source>
        <dbReference type="ARBA" id="ARBA00042798"/>
    </source>
</evidence>
<keyword evidence="19" id="KW-1185">Reference proteome</keyword>
<dbReference type="Proteomes" id="UP000287502">
    <property type="component" value="Chromosome"/>
</dbReference>
<feature type="domain" description="Nudix hydrolase" evidence="17">
    <location>
        <begin position="1"/>
        <end position="125"/>
    </location>
</feature>
<evidence type="ECO:0000313" key="19">
    <source>
        <dbReference type="Proteomes" id="UP000287502"/>
    </source>
</evidence>
<keyword evidence="8" id="KW-0460">Magnesium</keyword>
<comment type="cofactor">
    <cofactor evidence="1">
        <name>Mg(2+)</name>
        <dbReference type="ChEBI" id="CHEBI:18420"/>
    </cofactor>
</comment>
<dbReference type="InterPro" id="IPR015797">
    <property type="entry name" value="NUDIX_hydrolase-like_dom_sf"/>
</dbReference>
<evidence type="ECO:0000256" key="3">
    <source>
        <dbReference type="ARBA" id="ARBA00022457"/>
    </source>
</evidence>
<accession>A0A3R5Y5Q6</accession>
<dbReference type="RefSeq" id="WP_128465622.1">
    <property type="nucleotide sequence ID" value="NZ_CP035108.1"/>
</dbReference>
<dbReference type="OrthoDB" id="9810648at2"/>
<evidence type="ECO:0000256" key="14">
    <source>
        <dbReference type="ARBA" id="ARBA00041592"/>
    </source>
</evidence>
<dbReference type="PRINTS" id="PR00502">
    <property type="entry name" value="NUDIXFAMILY"/>
</dbReference>
<dbReference type="PANTHER" id="PTHR47707:SF1">
    <property type="entry name" value="NUDIX HYDROLASE FAMILY PROTEIN"/>
    <property type="match status" value="1"/>
</dbReference>
<evidence type="ECO:0000256" key="9">
    <source>
        <dbReference type="ARBA" id="ARBA00023204"/>
    </source>
</evidence>